<dbReference type="AlphaFoldDB" id="A0A914V631"/>
<dbReference type="WBParaSite" id="PSAMB.scaffold15833size1471.g36672.t1">
    <property type="protein sequence ID" value="PSAMB.scaffold15833size1471.g36672.t1"/>
    <property type="gene ID" value="PSAMB.scaffold15833size1471.g36672"/>
</dbReference>
<proteinExistence type="predicted"/>
<dbReference type="Proteomes" id="UP000887566">
    <property type="component" value="Unplaced"/>
</dbReference>
<evidence type="ECO:0000313" key="3">
    <source>
        <dbReference type="WBParaSite" id="PSAMB.scaffold15833size1471.g36672.t1"/>
    </source>
</evidence>
<protein>
    <submittedName>
        <fullName evidence="3">G-protein coupled receptors family 1 profile domain-containing protein</fullName>
    </submittedName>
</protein>
<evidence type="ECO:0000313" key="2">
    <source>
        <dbReference type="Proteomes" id="UP000887566"/>
    </source>
</evidence>
<keyword evidence="1" id="KW-0472">Membrane</keyword>
<feature type="transmembrane region" description="Helical" evidence="1">
    <location>
        <begin position="37"/>
        <end position="65"/>
    </location>
</feature>
<organism evidence="2 3">
    <name type="scientific">Plectus sambesii</name>
    <dbReference type="NCBI Taxonomy" id="2011161"/>
    <lineage>
        <taxon>Eukaryota</taxon>
        <taxon>Metazoa</taxon>
        <taxon>Ecdysozoa</taxon>
        <taxon>Nematoda</taxon>
        <taxon>Chromadorea</taxon>
        <taxon>Plectida</taxon>
        <taxon>Plectina</taxon>
        <taxon>Plectoidea</taxon>
        <taxon>Plectidae</taxon>
        <taxon>Plectus</taxon>
    </lineage>
</organism>
<reference evidence="3" key="1">
    <citation type="submission" date="2022-11" db="UniProtKB">
        <authorList>
            <consortium name="WormBaseParasite"/>
        </authorList>
    </citation>
    <scope>IDENTIFICATION</scope>
</reference>
<keyword evidence="1" id="KW-0812">Transmembrane</keyword>
<dbReference type="SUPFAM" id="SSF81321">
    <property type="entry name" value="Family A G protein-coupled receptor-like"/>
    <property type="match status" value="1"/>
</dbReference>
<dbReference type="Gene3D" id="1.20.1070.10">
    <property type="entry name" value="Rhodopsin 7-helix transmembrane proteins"/>
    <property type="match status" value="1"/>
</dbReference>
<keyword evidence="2" id="KW-1185">Reference proteome</keyword>
<feature type="transmembrane region" description="Helical" evidence="1">
    <location>
        <begin position="85"/>
        <end position="109"/>
    </location>
</feature>
<name>A0A914V631_9BILA</name>
<evidence type="ECO:0000256" key="1">
    <source>
        <dbReference type="SAM" id="Phobius"/>
    </source>
</evidence>
<accession>A0A914V631</accession>
<keyword evidence="1" id="KW-1133">Transmembrane helix</keyword>
<sequence length="146" mass="15609">MMTTNSTGLYVEATTLSEAIEVEIERLRPLTDTPTSYTMVLCAVLLVSLIFGIGGNASLFGLIVYVRKWVDRAPPEQTSPPPANFTTPCIMLLCLVNLAISVSVAPVIVDYLVGLWLLGEGVCTFYKTVTAGGNIMANFAVAGIAY</sequence>